<sequence length="350" mass="38127">MSKQKALFVLLIAMVFSVYAQEIPAKSINTLSIKTKNFSNAPKKIYIRTFKVYYQMIAEAKKTVYGGRQFGGGSYTGNATARLAVGVEGVNPEDLQALTDKLYKDYIKSLEDMGFEVITANELPDLEEFEGWGTLEGPRINQEQLKGSLMVIPEGFSYKVKKVSKNGKERTGGFLTGLKNTNGGQAADFVSSIYGLLPKVSKAMDDALVAEVAISIPSIYLDPKSKLGTAKIKGGPYLRLGQAKITYISGRAKGMGVASPNAALEFTVNKAVPIPNVFASEEFKVVATKLRTIVPSYATFFTVENKTVELTNTIDCEAAAYQAEVEKVVKAYLTMSLDKLSRALKGEKVK</sequence>
<evidence type="ECO:0000313" key="2">
    <source>
        <dbReference type="EMBL" id="PQJ16284.1"/>
    </source>
</evidence>
<reference evidence="3" key="1">
    <citation type="submission" date="2016-11" db="EMBL/GenBank/DDBJ databases">
        <title>Trade-off between light-utilization and light-protection in marine flavobacteria.</title>
        <authorList>
            <person name="Kumagai Y."/>
            <person name="Yoshizawa S."/>
            <person name="Kogure K."/>
        </authorList>
    </citation>
    <scope>NUCLEOTIDE SEQUENCE [LARGE SCALE GENOMIC DNA]</scope>
    <source>
        <strain evidence="3">SG-18</strain>
    </source>
</reference>
<evidence type="ECO:0000256" key="1">
    <source>
        <dbReference type="SAM" id="SignalP"/>
    </source>
</evidence>
<proteinExistence type="predicted"/>
<comment type="caution">
    <text evidence="2">The sequence shown here is derived from an EMBL/GenBank/DDBJ whole genome shotgun (WGS) entry which is preliminary data.</text>
</comment>
<dbReference type="EMBL" id="MQVX01000001">
    <property type="protein sequence ID" value="PQJ16284.1"/>
    <property type="molecule type" value="Genomic_DNA"/>
</dbReference>
<protein>
    <submittedName>
        <fullName evidence="2">Uncharacterized protein</fullName>
    </submittedName>
</protein>
<dbReference type="RefSeq" id="WP_105001959.1">
    <property type="nucleotide sequence ID" value="NZ_MQVX01000001.1"/>
</dbReference>
<keyword evidence="3" id="KW-1185">Reference proteome</keyword>
<keyword evidence="1" id="KW-0732">Signal</keyword>
<feature type="chain" id="PRO_5015739828" evidence="1">
    <location>
        <begin position="21"/>
        <end position="350"/>
    </location>
</feature>
<dbReference type="AlphaFoldDB" id="A0A2S7T9G2"/>
<dbReference type="OrthoDB" id="817809at2"/>
<organism evidence="2 3">
    <name type="scientific">Aureicoccus marinus</name>
    <dbReference type="NCBI Taxonomy" id="754435"/>
    <lineage>
        <taxon>Bacteria</taxon>
        <taxon>Pseudomonadati</taxon>
        <taxon>Bacteroidota</taxon>
        <taxon>Flavobacteriia</taxon>
        <taxon>Flavobacteriales</taxon>
        <taxon>Flavobacteriaceae</taxon>
        <taxon>Aureicoccus</taxon>
    </lineage>
</organism>
<feature type="signal peptide" evidence="1">
    <location>
        <begin position="1"/>
        <end position="20"/>
    </location>
</feature>
<dbReference type="Proteomes" id="UP000239366">
    <property type="component" value="Unassembled WGS sequence"/>
</dbReference>
<name>A0A2S7T9G2_9FLAO</name>
<accession>A0A2S7T9G2</accession>
<gene>
    <name evidence="2" type="ORF">BST99_11655</name>
</gene>
<evidence type="ECO:0000313" key="3">
    <source>
        <dbReference type="Proteomes" id="UP000239366"/>
    </source>
</evidence>